<protein>
    <submittedName>
        <fullName evidence="1">Uncharacterized protein</fullName>
    </submittedName>
</protein>
<evidence type="ECO:0000313" key="1">
    <source>
        <dbReference type="EMBL" id="AHC15836.1"/>
    </source>
</evidence>
<evidence type="ECO:0000313" key="2">
    <source>
        <dbReference type="Proteomes" id="UP000018680"/>
    </source>
</evidence>
<organism evidence="1 2">
    <name type="scientific">Salinispira pacifica</name>
    <dbReference type="NCBI Taxonomy" id="1307761"/>
    <lineage>
        <taxon>Bacteria</taxon>
        <taxon>Pseudomonadati</taxon>
        <taxon>Spirochaetota</taxon>
        <taxon>Spirochaetia</taxon>
        <taxon>Spirochaetales</taxon>
        <taxon>Spirochaetaceae</taxon>
        <taxon>Salinispira</taxon>
    </lineage>
</organism>
<dbReference type="EMBL" id="CP006939">
    <property type="protein sequence ID" value="AHC15836.1"/>
    <property type="molecule type" value="Genomic_DNA"/>
</dbReference>
<accession>V5WKW6</accession>
<sequence>MNCSFALPGDYCGGCYRHLYKLLHEKGLLPPLFVDELERNVNMRKFSGEGCRFL</sequence>
<proteinExistence type="predicted"/>
<dbReference type="Proteomes" id="UP000018680">
    <property type="component" value="Chromosome"/>
</dbReference>
<name>V5WKW6_9SPIO</name>
<dbReference type="HOGENOM" id="CLU_3047837_0_0_12"/>
<keyword evidence="2" id="KW-1185">Reference proteome</keyword>
<dbReference type="STRING" id="1307761.L21SP2_2483"/>
<dbReference type="KEGG" id="slr:L21SP2_2483"/>
<dbReference type="AlphaFoldDB" id="V5WKW6"/>
<reference evidence="1 2" key="1">
    <citation type="journal article" date="2015" name="Stand. Genomic Sci.">
        <title>Complete genome sequence and description of Salinispira pacifica gen. nov., sp. nov., a novel spirochaete isolated form a hypersaline microbial mat.</title>
        <authorList>
            <person name="Ben Hania W."/>
            <person name="Joseph M."/>
            <person name="Schumann P."/>
            <person name="Bunk B."/>
            <person name="Fiebig A."/>
            <person name="Sproer C."/>
            <person name="Klenk H.P."/>
            <person name="Fardeau M.L."/>
            <person name="Spring S."/>
        </authorList>
    </citation>
    <scope>NUCLEOTIDE SEQUENCE [LARGE SCALE GENOMIC DNA]</scope>
    <source>
        <strain evidence="1 2">L21-RPul-D2</strain>
    </source>
</reference>
<gene>
    <name evidence="1" type="ORF">L21SP2_2483</name>
</gene>